<evidence type="ECO:0000313" key="3">
    <source>
        <dbReference type="Proteomes" id="UP001420932"/>
    </source>
</evidence>
<dbReference type="Gene3D" id="3.30.420.10">
    <property type="entry name" value="Ribonuclease H-like superfamily/Ribonuclease H"/>
    <property type="match status" value="1"/>
</dbReference>
<dbReference type="Pfam" id="PF13456">
    <property type="entry name" value="RVT_3"/>
    <property type="match status" value="1"/>
</dbReference>
<evidence type="ECO:0000313" key="2">
    <source>
        <dbReference type="EMBL" id="KAK9086926.1"/>
    </source>
</evidence>
<evidence type="ECO:0000259" key="1">
    <source>
        <dbReference type="Pfam" id="PF13456"/>
    </source>
</evidence>
<dbReference type="Proteomes" id="UP001420932">
    <property type="component" value="Unassembled WGS sequence"/>
</dbReference>
<dbReference type="InterPro" id="IPR002156">
    <property type="entry name" value="RNaseH_domain"/>
</dbReference>
<gene>
    <name evidence="2" type="ORF">Syun_029320</name>
</gene>
<reference evidence="2 3" key="1">
    <citation type="submission" date="2024-01" db="EMBL/GenBank/DDBJ databases">
        <title>Genome assemblies of Stephania.</title>
        <authorList>
            <person name="Yang L."/>
        </authorList>
    </citation>
    <scope>NUCLEOTIDE SEQUENCE [LARGE SCALE GENOMIC DNA]</scope>
    <source>
        <strain evidence="2">YNDBR</strain>
        <tissue evidence="2">Leaf</tissue>
    </source>
</reference>
<accession>A0AAP0HJQ8</accession>
<sequence length="113" mass="12772">MKSIRFAWMSLRLYLEGTNFSAPGSAQIKPTLARLEHNWVKVNVDSSSNIRNGEARAVCVVHNTDVKWLARSTKVLGRCSPITEELCALLGRLQLRARLGFERIVVETDFKEV</sequence>
<dbReference type="AlphaFoldDB" id="A0AAP0HJQ8"/>
<organism evidence="2 3">
    <name type="scientific">Stephania yunnanensis</name>
    <dbReference type="NCBI Taxonomy" id="152371"/>
    <lineage>
        <taxon>Eukaryota</taxon>
        <taxon>Viridiplantae</taxon>
        <taxon>Streptophyta</taxon>
        <taxon>Embryophyta</taxon>
        <taxon>Tracheophyta</taxon>
        <taxon>Spermatophyta</taxon>
        <taxon>Magnoliopsida</taxon>
        <taxon>Ranunculales</taxon>
        <taxon>Menispermaceae</taxon>
        <taxon>Menispermoideae</taxon>
        <taxon>Cissampelideae</taxon>
        <taxon>Stephania</taxon>
    </lineage>
</organism>
<dbReference type="GO" id="GO:0003676">
    <property type="term" value="F:nucleic acid binding"/>
    <property type="evidence" value="ECO:0007669"/>
    <property type="project" value="InterPro"/>
</dbReference>
<feature type="domain" description="RNase H type-1" evidence="1">
    <location>
        <begin position="43"/>
        <end position="113"/>
    </location>
</feature>
<dbReference type="EMBL" id="JBBNAF010000013">
    <property type="protein sequence ID" value="KAK9086926.1"/>
    <property type="molecule type" value="Genomic_DNA"/>
</dbReference>
<dbReference type="PANTHER" id="PTHR47723:SF19">
    <property type="entry name" value="POLYNUCLEOTIDYL TRANSFERASE, RIBONUCLEASE H-LIKE SUPERFAMILY PROTEIN"/>
    <property type="match status" value="1"/>
</dbReference>
<name>A0AAP0HJQ8_9MAGN</name>
<keyword evidence="3" id="KW-1185">Reference proteome</keyword>
<dbReference type="GO" id="GO:0004523">
    <property type="term" value="F:RNA-DNA hybrid ribonuclease activity"/>
    <property type="evidence" value="ECO:0007669"/>
    <property type="project" value="InterPro"/>
</dbReference>
<dbReference type="InterPro" id="IPR053151">
    <property type="entry name" value="RNase_H-like"/>
</dbReference>
<comment type="caution">
    <text evidence="2">The sequence shown here is derived from an EMBL/GenBank/DDBJ whole genome shotgun (WGS) entry which is preliminary data.</text>
</comment>
<dbReference type="PANTHER" id="PTHR47723">
    <property type="entry name" value="OS05G0353850 PROTEIN"/>
    <property type="match status" value="1"/>
</dbReference>
<proteinExistence type="predicted"/>
<dbReference type="InterPro" id="IPR036397">
    <property type="entry name" value="RNaseH_sf"/>
</dbReference>
<protein>
    <recommendedName>
        <fullName evidence="1">RNase H type-1 domain-containing protein</fullName>
    </recommendedName>
</protein>